<dbReference type="CDD" id="cd00103">
    <property type="entry name" value="IRF"/>
    <property type="match status" value="1"/>
</dbReference>
<keyword evidence="4" id="KW-0010">Activator</keyword>
<dbReference type="GO" id="GO:0002376">
    <property type="term" value="P:immune system process"/>
    <property type="evidence" value="ECO:0007669"/>
    <property type="project" value="TreeGrafter"/>
</dbReference>
<sequence length="458" mass="52444">MGTQKPLLVPWLIEQLNNHRYPGVSWLNLEKTLFRVPWKHASRQSINPRDFQIFEDWAIARHLYNPETDCRTPSEWKRNFRSALNRKDGIEMVEDKSTDPEDPHKVYKISINTDNLNNPAVEVIHAPLIPAENRSQGMSSSFSQEETQEKVLSVLDRSSFDNALEEDSPKWYQTLSKLDLYSSTIPMTPLEPTEGANEFVPYSGMAAENKIGYGSPPSSNLELYSPIAMNLPLEQLITTPFETDFEVRTFYRGRQVLHKTIDKMNSRGLCFVPPGVHSNYLDLADVSLPDPIILNDKLQAKYTLRLLKRVSPGVLLRIEGNQLCGMRTGTCHVYWSQSEIPGDGIQHGNLLKEQFVPIFNLQLFVSDLIGYIEGRNGCPNYNWWLCFGEEWPDSNCVWKKKLIMVQVIPKVLEILCELGKSHGASSLKGNEPDLRISDSLQHQLLEQLRKWEEKMDTV</sequence>
<evidence type="ECO:0000259" key="7">
    <source>
        <dbReference type="PROSITE" id="PS51507"/>
    </source>
</evidence>
<dbReference type="InterPro" id="IPR036388">
    <property type="entry name" value="WH-like_DNA-bd_sf"/>
</dbReference>
<reference evidence="8" key="1">
    <citation type="submission" date="2017-07" db="EMBL/GenBank/DDBJ databases">
        <authorList>
            <person name="Mikheyev A."/>
            <person name="Grau M."/>
        </authorList>
    </citation>
    <scope>NUCLEOTIDE SEQUENCE</scope>
    <source>
        <tissue evidence="8">Venom_gland</tissue>
    </source>
</reference>
<organism evidence="8">
    <name type="scientific">Micrurus spixii</name>
    <name type="common">Amazon coral snake</name>
    <dbReference type="NCBI Taxonomy" id="129469"/>
    <lineage>
        <taxon>Eukaryota</taxon>
        <taxon>Metazoa</taxon>
        <taxon>Chordata</taxon>
        <taxon>Craniata</taxon>
        <taxon>Vertebrata</taxon>
        <taxon>Euteleostomi</taxon>
        <taxon>Lepidosauria</taxon>
        <taxon>Squamata</taxon>
        <taxon>Bifurcata</taxon>
        <taxon>Unidentata</taxon>
        <taxon>Episquamata</taxon>
        <taxon>Toxicofera</taxon>
        <taxon>Serpentes</taxon>
        <taxon>Colubroidea</taxon>
        <taxon>Elapidae</taxon>
        <taxon>Elapinae</taxon>
        <taxon>Micrurus</taxon>
    </lineage>
</organism>
<dbReference type="GO" id="GO:0000978">
    <property type="term" value="F:RNA polymerase II cis-regulatory region sequence-specific DNA binding"/>
    <property type="evidence" value="ECO:0007669"/>
    <property type="project" value="TreeGrafter"/>
</dbReference>
<keyword evidence="2" id="KW-0805">Transcription regulation</keyword>
<dbReference type="SUPFAM" id="SSF49879">
    <property type="entry name" value="SMAD/FHA domain"/>
    <property type="match status" value="1"/>
</dbReference>
<dbReference type="AlphaFoldDB" id="A0A2D4M6J0"/>
<proteinExistence type="predicted"/>
<keyword evidence="3" id="KW-0238">DNA-binding</keyword>
<dbReference type="Pfam" id="PF00605">
    <property type="entry name" value="IRF"/>
    <property type="match status" value="1"/>
</dbReference>
<evidence type="ECO:0000256" key="6">
    <source>
        <dbReference type="ARBA" id="ARBA00023242"/>
    </source>
</evidence>
<dbReference type="GO" id="GO:0005634">
    <property type="term" value="C:nucleus"/>
    <property type="evidence" value="ECO:0007669"/>
    <property type="project" value="UniProtKB-SubCell"/>
</dbReference>
<dbReference type="Pfam" id="PF10401">
    <property type="entry name" value="IRF-3"/>
    <property type="match status" value="1"/>
</dbReference>
<dbReference type="InterPro" id="IPR019471">
    <property type="entry name" value="Interferon_reg_factor-3"/>
</dbReference>
<reference evidence="8" key="2">
    <citation type="submission" date="2017-11" db="EMBL/GenBank/DDBJ databases">
        <title>Coralsnake Venomics: Analyses of Venom Gland Transcriptomes and Proteomes of Six Brazilian Taxa.</title>
        <authorList>
            <person name="Aird S.D."/>
            <person name="Jorge da Silva N."/>
            <person name="Qiu L."/>
            <person name="Villar-Briones A."/>
            <person name="Aparecida-Saddi V."/>
            <person name="Campos-Telles M.P."/>
            <person name="Grau M."/>
            <person name="Mikheyev A.S."/>
        </authorList>
    </citation>
    <scope>NUCLEOTIDE SEQUENCE</scope>
    <source>
        <tissue evidence="8">Venom_gland</tissue>
    </source>
</reference>
<dbReference type="PROSITE" id="PS51507">
    <property type="entry name" value="IRF_2"/>
    <property type="match status" value="1"/>
</dbReference>
<dbReference type="Gene3D" id="2.60.200.10">
    <property type="match status" value="1"/>
</dbReference>
<dbReference type="GO" id="GO:0000981">
    <property type="term" value="F:DNA-binding transcription factor activity, RNA polymerase II-specific"/>
    <property type="evidence" value="ECO:0007669"/>
    <property type="project" value="TreeGrafter"/>
</dbReference>
<evidence type="ECO:0000256" key="1">
    <source>
        <dbReference type="ARBA" id="ARBA00004123"/>
    </source>
</evidence>
<dbReference type="InterPro" id="IPR001346">
    <property type="entry name" value="Interferon_reg_fact_DNA-bd_dom"/>
</dbReference>
<dbReference type="PRINTS" id="PR00267">
    <property type="entry name" value="INTFRNREGFCT"/>
</dbReference>
<evidence type="ECO:0000256" key="5">
    <source>
        <dbReference type="ARBA" id="ARBA00023163"/>
    </source>
</evidence>
<comment type="subcellular location">
    <subcellularLocation>
        <location evidence="1">Nucleus</location>
    </subcellularLocation>
</comment>
<dbReference type="SUPFAM" id="SSF46785">
    <property type="entry name" value="Winged helix' DNA-binding domain"/>
    <property type="match status" value="1"/>
</dbReference>
<dbReference type="PANTHER" id="PTHR11949:SF1">
    <property type="entry name" value="INTERFERON REGULATORY FACTOR 3"/>
    <property type="match status" value="1"/>
</dbReference>
<dbReference type="InterPro" id="IPR008984">
    <property type="entry name" value="SMAD_FHA_dom_sf"/>
</dbReference>
<dbReference type="InterPro" id="IPR036390">
    <property type="entry name" value="WH_DNA-bd_sf"/>
</dbReference>
<dbReference type="PANTHER" id="PTHR11949">
    <property type="entry name" value="INTERFERON REGULATORY FACTOR"/>
    <property type="match status" value="1"/>
</dbReference>
<keyword evidence="6" id="KW-0539">Nucleus</keyword>
<dbReference type="SMART" id="SM00348">
    <property type="entry name" value="IRF"/>
    <property type="match status" value="1"/>
</dbReference>
<evidence type="ECO:0000313" key="8">
    <source>
        <dbReference type="EMBL" id="LAB28688.1"/>
    </source>
</evidence>
<keyword evidence="5" id="KW-0804">Transcription</keyword>
<dbReference type="EMBL" id="IACM01076109">
    <property type="protein sequence ID" value="LAB28688.1"/>
    <property type="molecule type" value="Transcribed_RNA"/>
</dbReference>
<accession>A0A2D4M6J0</accession>
<dbReference type="GO" id="GO:0045944">
    <property type="term" value="P:positive regulation of transcription by RNA polymerase II"/>
    <property type="evidence" value="ECO:0007669"/>
    <property type="project" value="UniProtKB-ARBA"/>
</dbReference>
<dbReference type="InterPro" id="IPR017855">
    <property type="entry name" value="SMAD-like_dom_sf"/>
</dbReference>
<protein>
    <recommendedName>
        <fullName evidence="7">IRF tryptophan pentad repeat domain-containing protein</fullName>
    </recommendedName>
</protein>
<dbReference type="SMART" id="SM01243">
    <property type="entry name" value="IRF-3"/>
    <property type="match status" value="1"/>
</dbReference>
<evidence type="ECO:0000256" key="2">
    <source>
        <dbReference type="ARBA" id="ARBA00023015"/>
    </source>
</evidence>
<feature type="domain" description="IRF tryptophan pentad repeat" evidence="7">
    <location>
        <begin position="5"/>
        <end position="111"/>
    </location>
</feature>
<evidence type="ECO:0000256" key="3">
    <source>
        <dbReference type="ARBA" id="ARBA00023125"/>
    </source>
</evidence>
<name>A0A2D4M6J0_9SAUR</name>
<dbReference type="Gene3D" id="1.10.10.10">
    <property type="entry name" value="Winged helix-like DNA-binding domain superfamily/Winged helix DNA-binding domain"/>
    <property type="match status" value="1"/>
</dbReference>
<dbReference type="FunFam" id="1.10.10.10:FF:000041">
    <property type="entry name" value="Interferon regulatory factor 4"/>
    <property type="match status" value="1"/>
</dbReference>
<evidence type="ECO:0000256" key="4">
    <source>
        <dbReference type="ARBA" id="ARBA00023159"/>
    </source>
</evidence>